<organism evidence="1 2">
    <name type="scientific">Raoultella planticola</name>
    <name type="common">Klebsiella planticola</name>
    <dbReference type="NCBI Taxonomy" id="575"/>
    <lineage>
        <taxon>Bacteria</taxon>
        <taxon>Pseudomonadati</taxon>
        <taxon>Pseudomonadota</taxon>
        <taxon>Gammaproteobacteria</taxon>
        <taxon>Enterobacterales</taxon>
        <taxon>Enterobacteriaceae</taxon>
        <taxon>Klebsiella/Raoultella group</taxon>
        <taxon>Raoultella</taxon>
    </lineage>
</organism>
<protein>
    <submittedName>
        <fullName evidence="1">Uncharacterized protein</fullName>
    </submittedName>
</protein>
<evidence type="ECO:0000313" key="1">
    <source>
        <dbReference type="EMBL" id="RWT11421.1"/>
    </source>
</evidence>
<name>A0A443VCU2_RAOPL</name>
<dbReference type="EMBL" id="QKOX01000093">
    <property type="protein sequence ID" value="RWT11421.1"/>
    <property type="molecule type" value="Genomic_DNA"/>
</dbReference>
<dbReference type="AlphaFoldDB" id="A0A443VCU2"/>
<comment type="caution">
    <text evidence="1">The sequence shown here is derived from an EMBL/GenBank/DDBJ whole genome shotgun (WGS) entry which is preliminary data.</text>
</comment>
<proteinExistence type="predicted"/>
<evidence type="ECO:0000313" key="2">
    <source>
        <dbReference type="Proteomes" id="UP000288843"/>
    </source>
</evidence>
<accession>A0A443VCU2</accession>
<gene>
    <name evidence="1" type="ORF">DN603_31490</name>
</gene>
<dbReference type="Proteomes" id="UP000288843">
    <property type="component" value="Unassembled WGS sequence"/>
</dbReference>
<sequence>MNKTKGCLIANFATVPFILPQPWTVRGLRNRYCSHVSSFPERPSTLTIGPANDKFAHKAVSEILFDPSATYA</sequence>
<reference evidence="1 2" key="1">
    <citation type="submission" date="2018-06" db="EMBL/GenBank/DDBJ databases">
        <title>Carbapenemase-producing Enterobacteriaceae present in wastewater treatment plant effluent and nearby surface waters in the US.</title>
        <authorList>
            <person name="Mathys D.A."/>
            <person name="Mollenkopf D.F."/>
            <person name="Feicht S.M."/>
            <person name="Adams R.J."/>
            <person name="Albers A.L."/>
            <person name="Stuever D.M."/>
            <person name="Daniels J.B."/>
            <person name="Wittum T.E."/>
        </authorList>
    </citation>
    <scope>NUCLEOTIDE SEQUENCE [LARGE SCALE GENOMIC DNA]</scope>
    <source>
        <strain evidence="1 2">GEO_47_Down_B</strain>
    </source>
</reference>